<proteinExistence type="predicted"/>
<dbReference type="RefSeq" id="WP_153817243.1">
    <property type="nucleotide sequence ID" value="NZ_WJIE01000001.1"/>
</dbReference>
<evidence type="ECO:0000313" key="2">
    <source>
        <dbReference type="Proteomes" id="UP000440224"/>
    </source>
</evidence>
<gene>
    <name evidence="1" type="ORF">GF068_00020</name>
</gene>
<reference evidence="1 2" key="1">
    <citation type="submission" date="2019-10" db="EMBL/GenBank/DDBJ databases">
        <title>A soil myxobacterium in the family Polyangiaceae.</title>
        <authorList>
            <person name="Li Y."/>
            <person name="Wang J."/>
        </authorList>
    </citation>
    <scope>NUCLEOTIDE SEQUENCE [LARGE SCALE GENOMIC DNA]</scope>
    <source>
        <strain evidence="1 2">DSM 14734</strain>
    </source>
</reference>
<keyword evidence="2" id="KW-1185">Reference proteome</keyword>
<dbReference type="PROSITE" id="PS51257">
    <property type="entry name" value="PROKAR_LIPOPROTEIN"/>
    <property type="match status" value="1"/>
</dbReference>
<organism evidence="1 2">
    <name type="scientific">Polyangium spumosum</name>
    <dbReference type="NCBI Taxonomy" id="889282"/>
    <lineage>
        <taxon>Bacteria</taxon>
        <taxon>Pseudomonadati</taxon>
        <taxon>Myxococcota</taxon>
        <taxon>Polyangia</taxon>
        <taxon>Polyangiales</taxon>
        <taxon>Polyangiaceae</taxon>
        <taxon>Polyangium</taxon>
    </lineage>
</organism>
<dbReference type="Proteomes" id="UP000440224">
    <property type="component" value="Unassembled WGS sequence"/>
</dbReference>
<dbReference type="Gene3D" id="3.40.50.300">
    <property type="entry name" value="P-loop containing nucleotide triphosphate hydrolases"/>
    <property type="match status" value="1"/>
</dbReference>
<dbReference type="EMBL" id="WJIE01000001">
    <property type="protein sequence ID" value="MRG90316.1"/>
    <property type="molecule type" value="Genomic_DNA"/>
</dbReference>
<dbReference type="InterPro" id="IPR027417">
    <property type="entry name" value="P-loop_NTPase"/>
</dbReference>
<evidence type="ECO:0000313" key="1">
    <source>
        <dbReference type="EMBL" id="MRG90316.1"/>
    </source>
</evidence>
<accession>A0A6N7PHP0</accession>
<sequence length="275" mass="30243">MAETLTRFAGPPVGVYACANDCGRTTRLPGVCAGCVEDEVRAKYQRELLPALRSIPPRFQWAIPGDDEAAERLKHARIKEWPRVRRELTEAVEAGRNVVLLGPKPQVGKTSAACVMLRRVIERGALDALPEDTRMAALGSGPAARPGERPRFASDRLAEQVRIARGARFVAVRDVRGESPEAIEARREAKRATVLVFDDVGDELDGAPAASGWIPDRITGTRDVIDYRHKRPELKTIFTTWLPKREMARFYGGGTAERVYEHAAVVRVGPQEGGA</sequence>
<comment type="caution">
    <text evidence="1">The sequence shown here is derived from an EMBL/GenBank/DDBJ whole genome shotgun (WGS) entry which is preliminary data.</text>
</comment>
<name>A0A6N7PHP0_9BACT</name>
<protein>
    <submittedName>
        <fullName evidence="1">Uncharacterized protein</fullName>
    </submittedName>
</protein>
<dbReference type="AlphaFoldDB" id="A0A6N7PHP0"/>